<feature type="domain" description="Prokaryotic-type class I peptide chain release factors" evidence="2">
    <location>
        <begin position="61"/>
        <end position="187"/>
    </location>
</feature>
<dbReference type="GeneID" id="80913116"/>
<reference evidence="3" key="1">
    <citation type="submission" date="2022-10" db="EMBL/GenBank/DDBJ databases">
        <title>Tapping the CABI collections for fungal endophytes: first genome assemblies for Collariella, Neodidymelliopsis, Ascochyta clinopodiicola, Didymella pomorum, Didymosphaeria variabile, Neocosmospora piperis and Neocucurbitaria cava.</title>
        <authorList>
            <person name="Hill R."/>
        </authorList>
    </citation>
    <scope>NUCLEOTIDE SEQUENCE</scope>
    <source>
        <strain evidence="3">IMI 356815</strain>
    </source>
</reference>
<sequence>MPGARFPAASISLTTRPLLAVAPSARFASGRSNGEAAPEELQAARKWLAQLHAETIPKGIGELSFSRSSGPGGQNVNKVNSKATLKVPLDALLEHVPSALHRDIRTSRYVAERSSAIIIQADDSRKQNDNAHSCYKRLYEALVEAGHAAIPGETSAEQAKRVKDLQESENERRLKTKKQHSAKKSSRRGRGDD</sequence>
<proteinExistence type="predicted"/>
<feature type="compositionally biased region" description="Basic and acidic residues" evidence="1">
    <location>
        <begin position="158"/>
        <end position="173"/>
    </location>
</feature>
<dbReference type="Gene3D" id="3.30.160.20">
    <property type="match status" value="1"/>
</dbReference>
<dbReference type="GO" id="GO:0070126">
    <property type="term" value="P:mitochondrial translational termination"/>
    <property type="evidence" value="ECO:0007669"/>
    <property type="project" value="TreeGrafter"/>
</dbReference>
<keyword evidence="4" id="KW-1185">Reference proteome</keyword>
<dbReference type="InterPro" id="IPR052104">
    <property type="entry name" value="Mito_Release_Factor_mL62"/>
</dbReference>
<name>A0A9W8XEL8_9PLEO</name>
<feature type="region of interest" description="Disordered" evidence="1">
    <location>
        <begin position="152"/>
        <end position="193"/>
    </location>
</feature>
<accession>A0A9W8XEL8</accession>
<dbReference type="GO" id="GO:0016150">
    <property type="term" value="F:translation release factor activity, codon nonspecific"/>
    <property type="evidence" value="ECO:0007669"/>
    <property type="project" value="TreeGrafter"/>
</dbReference>
<evidence type="ECO:0000313" key="4">
    <source>
        <dbReference type="Proteomes" id="UP001140513"/>
    </source>
</evidence>
<dbReference type="RefSeq" id="XP_056067602.1">
    <property type="nucleotide sequence ID" value="XM_056218337.1"/>
</dbReference>
<dbReference type="EMBL" id="JAPEUX010000007">
    <property type="protein sequence ID" value="KAJ4348214.1"/>
    <property type="molecule type" value="Genomic_DNA"/>
</dbReference>
<organism evidence="3 4">
    <name type="scientific">Didymosphaeria variabile</name>
    <dbReference type="NCBI Taxonomy" id="1932322"/>
    <lineage>
        <taxon>Eukaryota</taxon>
        <taxon>Fungi</taxon>
        <taxon>Dikarya</taxon>
        <taxon>Ascomycota</taxon>
        <taxon>Pezizomycotina</taxon>
        <taxon>Dothideomycetes</taxon>
        <taxon>Pleosporomycetidae</taxon>
        <taxon>Pleosporales</taxon>
        <taxon>Massarineae</taxon>
        <taxon>Didymosphaeriaceae</taxon>
        <taxon>Didymosphaeria</taxon>
    </lineage>
</organism>
<protein>
    <recommendedName>
        <fullName evidence="2">Prokaryotic-type class I peptide chain release factors domain-containing protein</fullName>
    </recommendedName>
</protein>
<feature type="compositionally biased region" description="Basic residues" evidence="1">
    <location>
        <begin position="174"/>
        <end position="193"/>
    </location>
</feature>
<dbReference type="GO" id="GO:0004045">
    <property type="term" value="F:peptidyl-tRNA hydrolase activity"/>
    <property type="evidence" value="ECO:0007669"/>
    <property type="project" value="TreeGrafter"/>
</dbReference>
<dbReference type="InterPro" id="IPR000352">
    <property type="entry name" value="Pep_chain_release_fac_I"/>
</dbReference>
<dbReference type="SUPFAM" id="SSF110916">
    <property type="entry name" value="Peptidyl-tRNA hydrolase domain-like"/>
    <property type="match status" value="1"/>
</dbReference>
<evidence type="ECO:0000256" key="1">
    <source>
        <dbReference type="SAM" id="MobiDB-lite"/>
    </source>
</evidence>
<dbReference type="Proteomes" id="UP001140513">
    <property type="component" value="Unassembled WGS sequence"/>
</dbReference>
<dbReference type="PANTHER" id="PTHR11075">
    <property type="entry name" value="PEPTIDE CHAIN RELEASE FACTOR"/>
    <property type="match status" value="1"/>
</dbReference>
<evidence type="ECO:0000313" key="3">
    <source>
        <dbReference type="EMBL" id="KAJ4348214.1"/>
    </source>
</evidence>
<gene>
    <name evidence="3" type="ORF">N0V89_009586</name>
</gene>
<dbReference type="AlphaFoldDB" id="A0A9W8XEL8"/>
<dbReference type="PANTHER" id="PTHR11075:SF54">
    <property type="entry name" value="LARGE RIBOSOMAL SUBUNIT PROTEIN ML62"/>
    <property type="match status" value="1"/>
</dbReference>
<comment type="caution">
    <text evidence="3">The sequence shown here is derived from an EMBL/GenBank/DDBJ whole genome shotgun (WGS) entry which is preliminary data.</text>
</comment>
<dbReference type="OrthoDB" id="270639at2759"/>
<evidence type="ECO:0000259" key="2">
    <source>
        <dbReference type="Pfam" id="PF00472"/>
    </source>
</evidence>
<dbReference type="GO" id="GO:0005762">
    <property type="term" value="C:mitochondrial large ribosomal subunit"/>
    <property type="evidence" value="ECO:0007669"/>
    <property type="project" value="TreeGrafter"/>
</dbReference>
<dbReference type="Pfam" id="PF00472">
    <property type="entry name" value="RF-1"/>
    <property type="match status" value="1"/>
</dbReference>